<gene>
    <name evidence="3" type="ORF">I0C86_02355</name>
</gene>
<feature type="coiled-coil region" evidence="1">
    <location>
        <begin position="78"/>
        <end position="116"/>
    </location>
</feature>
<keyword evidence="1" id="KW-0175">Coiled coil</keyword>
<sequence length="166" mass="18526">MEFSVVENGYDQTEVDRCLEELGERLGRLAARTDAVAKNNPELVQLRAEIDRLSGLLVVPPPPGDASDRARRLLLTAEREAAEILARARADLAAAREEARQVRDQVYAEAVQARREFEAVLQARRIRAERVDEILRDAVISRVPRPDTHRQDQADPVDEVVPAAAS</sequence>
<comment type="caution">
    <text evidence="3">The sequence shown here is derived from an EMBL/GenBank/DDBJ whole genome shotgun (WGS) entry which is preliminary data.</text>
</comment>
<dbReference type="EMBL" id="JADPUN010000045">
    <property type="protein sequence ID" value="MBF9127844.1"/>
    <property type="molecule type" value="Genomic_DNA"/>
</dbReference>
<dbReference type="Proteomes" id="UP000638560">
    <property type="component" value="Unassembled WGS sequence"/>
</dbReference>
<proteinExistence type="predicted"/>
<evidence type="ECO:0000313" key="4">
    <source>
        <dbReference type="Proteomes" id="UP000638560"/>
    </source>
</evidence>
<reference evidence="3 4" key="1">
    <citation type="submission" date="2020-11" db="EMBL/GenBank/DDBJ databases">
        <title>A novel isolate from a Black sea contaminated sediment with potential to produce alkanes: Plantactinospora alkalitolerans sp. nov.</title>
        <authorList>
            <person name="Carro L."/>
            <person name="Veyisoglu A."/>
            <person name="Guven K."/>
            <person name="Schumann P."/>
            <person name="Klenk H.-P."/>
            <person name="Sahin N."/>
        </authorList>
    </citation>
    <scope>NUCLEOTIDE SEQUENCE [LARGE SCALE GENOMIC DNA]</scope>
    <source>
        <strain evidence="3 4">S1510</strain>
    </source>
</reference>
<name>A0ABS0GP43_9ACTN</name>
<feature type="compositionally biased region" description="Basic and acidic residues" evidence="2">
    <location>
        <begin position="144"/>
        <end position="153"/>
    </location>
</feature>
<evidence type="ECO:0000256" key="1">
    <source>
        <dbReference type="SAM" id="Coils"/>
    </source>
</evidence>
<evidence type="ECO:0000313" key="3">
    <source>
        <dbReference type="EMBL" id="MBF9127844.1"/>
    </source>
</evidence>
<keyword evidence="4" id="KW-1185">Reference proteome</keyword>
<organism evidence="3 4">
    <name type="scientific">Plantactinospora alkalitolerans</name>
    <dbReference type="NCBI Taxonomy" id="2789879"/>
    <lineage>
        <taxon>Bacteria</taxon>
        <taxon>Bacillati</taxon>
        <taxon>Actinomycetota</taxon>
        <taxon>Actinomycetes</taxon>
        <taxon>Micromonosporales</taxon>
        <taxon>Micromonosporaceae</taxon>
        <taxon>Plantactinospora</taxon>
    </lineage>
</organism>
<accession>A0ABS0GP43</accession>
<feature type="region of interest" description="Disordered" evidence="2">
    <location>
        <begin position="141"/>
        <end position="166"/>
    </location>
</feature>
<protein>
    <submittedName>
        <fullName evidence="3">ATPase</fullName>
    </submittedName>
</protein>
<dbReference type="RefSeq" id="WP_196199516.1">
    <property type="nucleotide sequence ID" value="NZ_JADPUN010000045.1"/>
</dbReference>
<evidence type="ECO:0000256" key="2">
    <source>
        <dbReference type="SAM" id="MobiDB-lite"/>
    </source>
</evidence>